<keyword evidence="2" id="KW-1185">Reference proteome</keyword>
<dbReference type="OrthoDB" id="3466147at2759"/>
<protein>
    <submittedName>
        <fullName evidence="1">Uncharacterized protein</fullName>
    </submittedName>
</protein>
<name>A0A9X0DR92_9HELO</name>
<dbReference type="Proteomes" id="UP001152300">
    <property type="component" value="Unassembled WGS sequence"/>
</dbReference>
<organism evidence="1 2">
    <name type="scientific">Sclerotinia nivalis</name>
    <dbReference type="NCBI Taxonomy" id="352851"/>
    <lineage>
        <taxon>Eukaryota</taxon>
        <taxon>Fungi</taxon>
        <taxon>Dikarya</taxon>
        <taxon>Ascomycota</taxon>
        <taxon>Pezizomycotina</taxon>
        <taxon>Leotiomycetes</taxon>
        <taxon>Helotiales</taxon>
        <taxon>Sclerotiniaceae</taxon>
        <taxon>Sclerotinia</taxon>
    </lineage>
</organism>
<evidence type="ECO:0000313" key="1">
    <source>
        <dbReference type="EMBL" id="KAJ8071835.1"/>
    </source>
</evidence>
<accession>A0A9X0DR92</accession>
<comment type="caution">
    <text evidence="1">The sequence shown here is derived from an EMBL/GenBank/DDBJ whole genome shotgun (WGS) entry which is preliminary data.</text>
</comment>
<reference evidence="1" key="1">
    <citation type="submission" date="2022-11" db="EMBL/GenBank/DDBJ databases">
        <title>Genome Resource of Sclerotinia nivalis Strain SnTB1, a Plant Pathogen Isolated from American Ginseng.</title>
        <authorList>
            <person name="Fan S."/>
        </authorList>
    </citation>
    <scope>NUCLEOTIDE SEQUENCE</scope>
    <source>
        <strain evidence="1">SnTB1</strain>
    </source>
</reference>
<proteinExistence type="predicted"/>
<sequence>MDLRDLQSATTLSNSAFYIKYFSNENVQPIRSISHELSPTIEKDGSTFSKFECLPLELQGMVLNEAIPDRKSPVVDFFFEISRNPEKFQLEIKTEIPAATHLLPFLNACDTSRKEVYRRMKHVKISGPPSNQGFIIRRTNEGIPIRYFWKVGEPTGQTYIDPVRETLMLNIPDLLRLYRYGGSIDFSKINHIALTAFGTDIFEDSLPNPKIYEKILELIRRVCPDITVFQMVTMLAANYYYREPKSEKGPEYQILDLDPEMWHADYLDNDDKIIKGEHENNILNVLDGAKEMANYFHGYLALLKRSGRGECLKFWEKVKYTAALHCTFDDDAGWEACGKSAPAPRLYVLALDAWIPANADGTPLNKYKGLAQIFEGAPW</sequence>
<evidence type="ECO:0000313" key="2">
    <source>
        <dbReference type="Proteomes" id="UP001152300"/>
    </source>
</evidence>
<dbReference type="AlphaFoldDB" id="A0A9X0DR92"/>
<gene>
    <name evidence="1" type="ORF">OCU04_002148</name>
</gene>
<dbReference type="EMBL" id="JAPEIS010000001">
    <property type="protein sequence ID" value="KAJ8071835.1"/>
    <property type="molecule type" value="Genomic_DNA"/>
</dbReference>